<dbReference type="OrthoDB" id="5421857at2"/>
<proteinExistence type="predicted"/>
<dbReference type="SUPFAM" id="SSF144217">
    <property type="entry name" value="CSL zinc finger"/>
    <property type="match status" value="1"/>
</dbReference>
<reference evidence="2" key="1">
    <citation type="submission" date="2018-02" db="EMBL/GenBank/DDBJ databases">
        <authorList>
            <person name="Hausmann B."/>
        </authorList>
    </citation>
    <scope>NUCLEOTIDE SEQUENCE [LARGE SCALE GENOMIC DNA]</scope>
    <source>
        <strain evidence="2">Peat soil MAG SbA1</strain>
    </source>
</reference>
<dbReference type="InterPro" id="IPR036671">
    <property type="entry name" value="DPH_MB_sf"/>
</dbReference>
<sequence length="84" mass="9706">MKTHPKSEKEAHLARSEKLKTTMRMFLIPCSCGTTFAVAEDYDRQGTAWSRYLVCPGCGKRHDPKNRLLQMGFHPEGYWKVDEC</sequence>
<accession>A0A2U3L5F1</accession>
<evidence type="ECO:0000313" key="2">
    <source>
        <dbReference type="Proteomes" id="UP000238701"/>
    </source>
</evidence>
<dbReference type="EMBL" id="OMOD01000168">
    <property type="protein sequence ID" value="SPF47117.1"/>
    <property type="molecule type" value="Genomic_DNA"/>
</dbReference>
<name>A0A2U3L5F1_9BACT</name>
<evidence type="ECO:0000313" key="1">
    <source>
        <dbReference type="EMBL" id="SPF47117.1"/>
    </source>
</evidence>
<organism evidence="1 2">
    <name type="scientific">Candidatus Sulfotelmatobacter kueseliae</name>
    <dbReference type="NCBI Taxonomy" id="2042962"/>
    <lineage>
        <taxon>Bacteria</taxon>
        <taxon>Pseudomonadati</taxon>
        <taxon>Acidobacteriota</taxon>
        <taxon>Terriglobia</taxon>
        <taxon>Terriglobales</taxon>
        <taxon>Candidatus Korobacteraceae</taxon>
        <taxon>Candidatus Sulfotelmatobacter</taxon>
    </lineage>
</organism>
<dbReference type="Proteomes" id="UP000238701">
    <property type="component" value="Unassembled WGS sequence"/>
</dbReference>
<dbReference type="AlphaFoldDB" id="A0A2U3L5F1"/>
<protein>
    <submittedName>
        <fullName evidence="1">Uncharacterized protein</fullName>
    </submittedName>
</protein>
<gene>
    <name evidence="1" type="ORF">SBA1_710028</name>
</gene>